<feature type="binding site" evidence="21">
    <location>
        <position position="215"/>
    </location>
    <ligand>
        <name>Zn(2+)</name>
        <dbReference type="ChEBI" id="CHEBI:29105"/>
    </ligand>
</feature>
<evidence type="ECO:0000256" key="17">
    <source>
        <dbReference type="ARBA" id="ARBA00023301"/>
    </source>
</evidence>
<feature type="binding site" evidence="21">
    <location>
        <position position="158"/>
    </location>
    <ligand>
        <name>Ca(2+)</name>
        <dbReference type="ChEBI" id="CHEBI:29108"/>
        <label>1</label>
    </ligand>
</feature>
<evidence type="ECO:0000259" key="25">
    <source>
        <dbReference type="SMART" id="SM00306"/>
    </source>
</evidence>
<evidence type="ECO:0000256" key="15">
    <source>
        <dbReference type="ARBA" id="ARBA00023139"/>
    </source>
</evidence>
<dbReference type="GO" id="GO:0001708">
    <property type="term" value="P:cell fate specification"/>
    <property type="evidence" value="ECO:0007669"/>
    <property type="project" value="TreeGrafter"/>
</dbReference>
<dbReference type="FunFam" id="2.170.16.10:FF:000001">
    <property type="entry name" value="Indian hedgehog"/>
    <property type="match status" value="1"/>
</dbReference>
<evidence type="ECO:0000256" key="19">
    <source>
        <dbReference type="ARBA" id="ARBA00048589"/>
    </source>
</evidence>
<dbReference type="PROSITE" id="PS50817">
    <property type="entry name" value="INTEIN_N_TER"/>
    <property type="match status" value="1"/>
</dbReference>
<feature type="binding site" evidence="21">
    <location>
        <position position="162"/>
    </location>
    <ligand>
        <name>Ca(2+)</name>
        <dbReference type="ChEBI" id="CHEBI:29108"/>
        <label>2</label>
    </ligand>
</feature>
<dbReference type="SMART" id="SM00306">
    <property type="entry name" value="HintN"/>
    <property type="match status" value="1"/>
</dbReference>
<evidence type="ECO:0000256" key="2">
    <source>
        <dbReference type="ARBA" id="ARBA00004496"/>
    </source>
</evidence>
<comment type="similarity">
    <text evidence="3 22">Belongs to the hedgehog family.</text>
</comment>
<dbReference type="SMART" id="SM00305">
    <property type="entry name" value="HintC"/>
    <property type="match status" value="1"/>
</dbReference>
<evidence type="ECO:0000256" key="21">
    <source>
        <dbReference type="PIRSR" id="PIRSR009400-2"/>
    </source>
</evidence>
<dbReference type="InterPro" id="IPR001657">
    <property type="entry name" value="Hedgehog"/>
</dbReference>
<keyword evidence="26" id="KW-1185">Reference proteome</keyword>
<evidence type="ECO:0000256" key="23">
    <source>
        <dbReference type="SAM" id="Phobius"/>
    </source>
</evidence>
<dbReference type="InterPro" id="IPR006141">
    <property type="entry name" value="Intein_N"/>
</dbReference>
<dbReference type="FunFam" id="3.30.1380.10:FF:000001">
    <property type="entry name" value="Indian hedgehog"/>
    <property type="match status" value="1"/>
</dbReference>
<evidence type="ECO:0000259" key="24">
    <source>
        <dbReference type="SMART" id="SM00305"/>
    </source>
</evidence>
<keyword evidence="22" id="KW-0256">Endoplasmic reticulum</keyword>
<dbReference type="AlphaFoldDB" id="A0A9R1TNE9"/>
<dbReference type="InterPro" id="IPR003586">
    <property type="entry name" value="Hint_dom_C"/>
</dbReference>
<keyword evidence="23" id="KW-0812">Transmembrane</keyword>
<dbReference type="GO" id="GO:0007267">
    <property type="term" value="P:cell-cell signaling"/>
    <property type="evidence" value="ECO:0007669"/>
    <property type="project" value="InterPro"/>
</dbReference>
<dbReference type="GO" id="GO:0005886">
    <property type="term" value="C:plasma membrane"/>
    <property type="evidence" value="ECO:0007669"/>
    <property type="project" value="UniProtKB-SubCell"/>
</dbReference>
<reference evidence="27" key="1">
    <citation type="submission" date="2025-08" db="UniProtKB">
        <authorList>
            <consortium name="RefSeq"/>
        </authorList>
    </citation>
    <scope>IDENTIFICATION</scope>
    <source>
        <strain evidence="27">USDA-PBARC FA_bdor</strain>
        <tissue evidence="27">Whole organism</tissue>
    </source>
</reference>
<comment type="subcellular location">
    <subcellularLocation>
        <location evidence="2">Cytoplasm</location>
    </subcellularLocation>
    <subcellularLocation>
        <location evidence="1">Nucleus</location>
    </subcellularLocation>
</comment>
<dbReference type="InterPro" id="IPR036844">
    <property type="entry name" value="Hint_dom_sf"/>
</dbReference>
<keyword evidence="23" id="KW-1133">Transmembrane helix</keyword>
<keyword evidence="16" id="KW-0449">Lipoprotein</keyword>
<evidence type="ECO:0000256" key="3">
    <source>
        <dbReference type="ARBA" id="ARBA00010649"/>
    </source>
</evidence>
<keyword evidence="13 21" id="KW-0106">Calcium</keyword>
<comment type="subcellular location">
    <molecule>Protein hedgehog N-product</molecule>
    <subcellularLocation>
        <location evidence="22">Cell membrane</location>
        <topology evidence="22">Lipid-anchor</topology>
    </subcellularLocation>
</comment>
<dbReference type="PRINTS" id="PR00632">
    <property type="entry name" value="SONICHHOG"/>
</dbReference>
<evidence type="ECO:0000256" key="16">
    <source>
        <dbReference type="ARBA" id="ARBA00023288"/>
    </source>
</evidence>
<feature type="site" description="Cleavage; by autolysis" evidence="20">
    <location>
        <begin position="230"/>
        <end position="231"/>
    </location>
</feature>
<evidence type="ECO:0000256" key="8">
    <source>
        <dbReference type="ARBA" id="ARBA00022716"/>
    </source>
</evidence>
<dbReference type="GO" id="GO:0005113">
    <property type="term" value="F:patched binding"/>
    <property type="evidence" value="ECO:0007669"/>
    <property type="project" value="TreeGrafter"/>
</dbReference>
<feature type="transmembrane region" description="Helical" evidence="23">
    <location>
        <begin position="36"/>
        <end position="56"/>
    </location>
</feature>
<comment type="function">
    <molecule>Protein hedgehog N-product</molecule>
    <text evidence="22">The dually lipidated hedgehog protein N-product is a morphogen which is essential for a variety of patterning events during development.</text>
</comment>
<proteinExistence type="inferred from homology"/>
<dbReference type="GeneID" id="105271980"/>
<dbReference type="SUPFAM" id="SSF51294">
    <property type="entry name" value="Hedgehog/intein (Hint) domain"/>
    <property type="match status" value="1"/>
</dbReference>
<evidence type="ECO:0000256" key="14">
    <source>
        <dbReference type="ARBA" id="ARBA00023136"/>
    </source>
</evidence>
<evidence type="ECO:0000256" key="6">
    <source>
        <dbReference type="ARBA" id="ARBA00022670"/>
    </source>
</evidence>
<evidence type="ECO:0000256" key="20">
    <source>
        <dbReference type="PIRSR" id="PIRSR009400-1"/>
    </source>
</evidence>
<evidence type="ECO:0000256" key="18">
    <source>
        <dbReference type="ARBA" id="ARBA00045369"/>
    </source>
</evidence>
<keyword evidence="10 22" id="KW-0732">Signal</keyword>
<comment type="function">
    <text evidence="18">The C-terminal part of the hedgehog protein precursor displays an autoproteolysis activity that results in the cleavage of the full-length protein into two parts (N-product and C-product). In addition, the C-terminal part displays a cholesterol transferase activity that results by the covalent attachment of a cholesterol moiety to the C-terminal of the newly generated N-product. Once cleaved, the C-product has no signaling activity and diffuses from the cell.</text>
</comment>
<evidence type="ECO:0000256" key="10">
    <source>
        <dbReference type="ARBA" id="ARBA00022729"/>
    </source>
</evidence>
<dbReference type="OrthoDB" id="5212at2759"/>
<evidence type="ECO:0000256" key="9">
    <source>
        <dbReference type="ARBA" id="ARBA00022723"/>
    </source>
</evidence>
<dbReference type="PANTHER" id="PTHR11889">
    <property type="entry name" value="HEDGEHOG"/>
    <property type="match status" value="1"/>
</dbReference>
<dbReference type="Proteomes" id="UP000694866">
    <property type="component" value="Unplaced"/>
</dbReference>
<dbReference type="RefSeq" id="XP_011312126.1">
    <property type="nucleotide sequence ID" value="XM_011313824.1"/>
</dbReference>
<comment type="catalytic activity">
    <reaction evidence="19">
        <text>glycyl-L-cysteinyl-[protein] + cholesterol + H(+) = [protein]-C-terminal glycyl cholesterol ester + N-terminal L-cysteinyl-[protein]</text>
        <dbReference type="Rhea" id="RHEA:59504"/>
        <dbReference type="Rhea" id="RHEA-COMP:12707"/>
        <dbReference type="Rhea" id="RHEA-COMP:15369"/>
        <dbReference type="Rhea" id="RHEA-COMP:15374"/>
        <dbReference type="ChEBI" id="CHEBI:15378"/>
        <dbReference type="ChEBI" id="CHEBI:16113"/>
        <dbReference type="ChEBI" id="CHEBI:65250"/>
        <dbReference type="ChEBI" id="CHEBI:143135"/>
        <dbReference type="ChEBI" id="CHEBI:143140"/>
    </reaction>
    <physiologicalReaction direction="left-to-right" evidence="19">
        <dbReference type="Rhea" id="RHEA:59505"/>
    </physiologicalReaction>
</comment>
<comment type="subcellular location">
    <molecule>Sonic hedgehog protein</molecule>
    <subcellularLocation>
        <location evidence="22">Endoplasmic reticulum membrane</location>
    </subcellularLocation>
    <subcellularLocation>
        <location evidence="22">Golgi apparatus membrane</location>
    </subcellularLocation>
</comment>
<dbReference type="KEGG" id="fas:105271980"/>
<dbReference type="PANTHER" id="PTHR11889:SF31">
    <property type="entry name" value="PROTEIN HEDGEHOG"/>
    <property type="match status" value="1"/>
</dbReference>
<dbReference type="InterPro" id="IPR001767">
    <property type="entry name" value="Hedgehog_Hint"/>
</dbReference>
<evidence type="ECO:0000313" key="26">
    <source>
        <dbReference type="Proteomes" id="UP000694866"/>
    </source>
</evidence>
<keyword evidence="21" id="KW-0862">Zinc</keyword>
<evidence type="ECO:0000256" key="1">
    <source>
        <dbReference type="ARBA" id="ARBA00004123"/>
    </source>
</evidence>
<evidence type="ECO:0000256" key="13">
    <source>
        <dbReference type="ARBA" id="ARBA00022837"/>
    </source>
</evidence>
<dbReference type="GO" id="GO:0010468">
    <property type="term" value="P:regulation of gene expression"/>
    <property type="evidence" value="ECO:0007669"/>
    <property type="project" value="TreeGrafter"/>
</dbReference>
<dbReference type="InterPro" id="IPR009045">
    <property type="entry name" value="Zn_M74/Hedgehog-like"/>
</dbReference>
<feature type="binding site" evidence="21">
    <location>
        <position position="180"/>
    </location>
    <ligand>
        <name>Zn(2+)</name>
        <dbReference type="ChEBI" id="CHEBI:29105"/>
    </ligand>
</feature>
<name>A0A9R1TNE9_9HYME</name>
<feature type="domain" description="Hint" evidence="25">
    <location>
        <begin position="229"/>
        <end position="332"/>
    </location>
</feature>
<feature type="domain" description="Hint" evidence="24">
    <location>
        <begin position="340"/>
        <end position="384"/>
    </location>
</feature>
<dbReference type="GO" id="GO:0009653">
    <property type="term" value="P:anatomical structure morphogenesis"/>
    <property type="evidence" value="ECO:0007669"/>
    <property type="project" value="UniProtKB-KW"/>
</dbReference>
<keyword evidence="8" id="KW-0709">Segmentation polarity protein</keyword>
<dbReference type="Gene3D" id="2.170.16.10">
    <property type="entry name" value="Hedgehog/Intein (Hint) domain"/>
    <property type="match status" value="1"/>
</dbReference>
<dbReference type="GO" id="GO:0016740">
    <property type="term" value="F:transferase activity"/>
    <property type="evidence" value="ECO:0007669"/>
    <property type="project" value="UniProtKB-KW"/>
</dbReference>
<keyword evidence="11 22" id="KW-0378">Hydrolase</keyword>
<sequence>MVELGGKTRLVSYLQKIRNNDNYQRCRTRRRYPPRILIVVLLVLWLPALEIPGVLACGPGRGGGRRPILRKLTPLVFKQHVPNVSENTLPASGLPEGRVSRDHTRFRDLVPNYNADIIFKDEEGTGADRLMTQRCKEKLNTLAISVMNQWPGVKLRVTEGWDEEGKHATDSLHYEGRAVDVTTSDRDRSKYGMLARLAVEAGFDWVYYESRSHIHCSVKSESSSVGKSGGCFPGSSSVLTPSGPKLLSSLGVGEAIASLDSAGEIVFSEVIAFLDYAPSSKRQFIRLSTSSGRQLTLTPSHLVPTEPKDLKTPSSIIYAAKVQVGDRILVRDDDRTLPGGSRVRWDDVIEAELVLEEGVYAPLTREGTIVVDDVVASCYAIVNSQTIAQVGFFPLRLLSTITDGLQSVKDFFWHSHGGQDITTNEIQGSKSMNSRWRQPEGLHWYANFLYSISTYVLPSSMLY</sequence>
<dbReference type="GO" id="GO:0016540">
    <property type="term" value="P:protein autoprocessing"/>
    <property type="evidence" value="ECO:0007669"/>
    <property type="project" value="InterPro"/>
</dbReference>
<dbReference type="GO" id="GO:0048731">
    <property type="term" value="P:system development"/>
    <property type="evidence" value="ECO:0007669"/>
    <property type="project" value="UniProtKB-ARBA"/>
</dbReference>
<feature type="binding site" evidence="21">
    <location>
        <position position="122"/>
    </location>
    <ligand>
        <name>Ca(2+)</name>
        <dbReference type="ChEBI" id="CHEBI:29108"/>
        <label>1</label>
    </ligand>
</feature>
<dbReference type="GO" id="GO:0016539">
    <property type="term" value="P:intein-mediated protein splicing"/>
    <property type="evidence" value="ECO:0007669"/>
    <property type="project" value="InterPro"/>
</dbReference>
<dbReference type="InterPro" id="IPR000320">
    <property type="entry name" value="Hedgehog_signalling_dom"/>
</dbReference>
<dbReference type="Pfam" id="PF01085">
    <property type="entry name" value="HH_signal"/>
    <property type="match status" value="1"/>
</dbReference>
<evidence type="ECO:0000256" key="11">
    <source>
        <dbReference type="ARBA" id="ARBA00022801"/>
    </source>
</evidence>
<accession>A0A9R1TNE9</accession>
<dbReference type="GO" id="GO:0016015">
    <property type="term" value="F:morphogen activity"/>
    <property type="evidence" value="ECO:0007669"/>
    <property type="project" value="UniProtKB-KW"/>
</dbReference>
<dbReference type="GO" id="GO:0005509">
    <property type="term" value="F:calcium ion binding"/>
    <property type="evidence" value="ECO:0007669"/>
    <property type="project" value="TreeGrafter"/>
</dbReference>
<feature type="site" description="Involved in cholesterol transfer" evidence="20">
    <location>
        <position position="275"/>
    </location>
</feature>
<evidence type="ECO:0000256" key="5">
    <source>
        <dbReference type="ARBA" id="ARBA00022475"/>
    </source>
</evidence>
<dbReference type="Gene3D" id="3.30.1380.10">
    <property type="match status" value="1"/>
</dbReference>
<keyword evidence="14 22" id="KW-0472">Membrane</keyword>
<feature type="binding site" evidence="21">
    <location>
        <position position="123"/>
    </location>
    <ligand>
        <name>Ca(2+)</name>
        <dbReference type="ChEBI" id="CHEBI:29108"/>
        <label>2</label>
    </ligand>
</feature>
<keyword evidence="15" id="KW-0564">Palmitate</keyword>
<dbReference type="GO" id="GO:0005634">
    <property type="term" value="C:nucleus"/>
    <property type="evidence" value="ECO:0007669"/>
    <property type="project" value="UniProtKB-SubCell"/>
</dbReference>
<dbReference type="CDD" id="cd00081">
    <property type="entry name" value="Hint"/>
    <property type="match status" value="1"/>
</dbReference>
<dbReference type="InterPro" id="IPR003587">
    <property type="entry name" value="Hint_dom_N"/>
</dbReference>
<protein>
    <recommendedName>
        <fullName evidence="22">Hedgehog protein</fullName>
    </recommendedName>
</protein>
<dbReference type="PIRSF" id="PIRSF009400">
    <property type="entry name" value="Peptidase_C46"/>
    <property type="match status" value="1"/>
</dbReference>
<dbReference type="GO" id="GO:0008233">
    <property type="term" value="F:peptidase activity"/>
    <property type="evidence" value="ECO:0007669"/>
    <property type="project" value="UniProtKB-UniRule"/>
</dbReference>
<dbReference type="GO" id="GO:0005789">
    <property type="term" value="C:endoplasmic reticulum membrane"/>
    <property type="evidence" value="ECO:0007669"/>
    <property type="project" value="UniProtKB-SubCell"/>
</dbReference>
<keyword evidence="12 22" id="KW-0068">Autocatalytic cleavage</keyword>
<dbReference type="Pfam" id="PF01079">
    <property type="entry name" value="Hint"/>
    <property type="match status" value="1"/>
</dbReference>
<dbReference type="GO" id="GO:0005615">
    <property type="term" value="C:extracellular space"/>
    <property type="evidence" value="ECO:0007669"/>
    <property type="project" value="TreeGrafter"/>
</dbReference>
<evidence type="ECO:0000313" key="27">
    <source>
        <dbReference type="RefSeq" id="XP_011312126.1"/>
    </source>
</evidence>
<feature type="binding site" evidence="21">
    <location>
        <position position="159"/>
    </location>
    <ligand>
        <name>Ca(2+)</name>
        <dbReference type="ChEBI" id="CHEBI:29108"/>
        <label>2</label>
    </ligand>
</feature>
<keyword evidence="6 22" id="KW-0645">Protease</keyword>
<keyword evidence="5 22" id="KW-1003">Cell membrane</keyword>
<feature type="site" description="Involved in auto-cleavage" evidence="20">
    <location>
        <position position="298"/>
    </location>
</feature>
<dbReference type="GO" id="GO:0000139">
    <property type="term" value="C:Golgi membrane"/>
    <property type="evidence" value="ECO:0007669"/>
    <property type="project" value="UniProtKB-SubCell"/>
</dbReference>
<evidence type="ECO:0000256" key="12">
    <source>
        <dbReference type="ARBA" id="ARBA00022813"/>
    </source>
</evidence>
<keyword evidence="7" id="KW-0808">Transferase</keyword>
<dbReference type="CTD" id="42737"/>
<dbReference type="GO" id="GO:0007367">
    <property type="term" value="P:segment polarity determination"/>
    <property type="evidence" value="ECO:0007669"/>
    <property type="project" value="UniProtKB-KW"/>
</dbReference>
<organism evidence="26 27">
    <name type="scientific">Fopius arisanus</name>
    <dbReference type="NCBI Taxonomy" id="64838"/>
    <lineage>
        <taxon>Eukaryota</taxon>
        <taxon>Metazoa</taxon>
        <taxon>Ecdysozoa</taxon>
        <taxon>Arthropoda</taxon>
        <taxon>Hexapoda</taxon>
        <taxon>Insecta</taxon>
        <taxon>Pterygota</taxon>
        <taxon>Neoptera</taxon>
        <taxon>Endopterygota</taxon>
        <taxon>Hymenoptera</taxon>
        <taxon>Apocrita</taxon>
        <taxon>Ichneumonoidea</taxon>
        <taxon>Braconidae</taxon>
        <taxon>Opiinae</taxon>
        <taxon>Fopius</taxon>
    </lineage>
</organism>
<keyword evidence="9 21" id="KW-0479">Metal-binding</keyword>
<keyword evidence="17" id="KW-0504">Morphogen</keyword>
<feature type="site" description="Essential for auto-cleavage" evidence="20">
    <location>
        <position position="301"/>
    </location>
</feature>
<dbReference type="GO" id="GO:0007224">
    <property type="term" value="P:smoothened signaling pathway"/>
    <property type="evidence" value="ECO:0007669"/>
    <property type="project" value="TreeGrafter"/>
</dbReference>
<feature type="binding site" evidence="21">
    <location>
        <position position="123"/>
    </location>
    <ligand>
        <name>Ca(2+)</name>
        <dbReference type="ChEBI" id="CHEBI:29108"/>
        <label>1</label>
    </ligand>
</feature>
<evidence type="ECO:0000256" key="4">
    <source>
        <dbReference type="ARBA" id="ARBA00022473"/>
    </source>
</evidence>
<evidence type="ECO:0000256" key="22">
    <source>
        <dbReference type="RuleBase" id="RU280812"/>
    </source>
</evidence>
<feature type="binding site" evidence="21">
    <location>
        <position position="159"/>
    </location>
    <ligand>
        <name>Ca(2+)</name>
        <dbReference type="ChEBI" id="CHEBI:29108"/>
        <label>1</label>
    </ligand>
</feature>
<feature type="binding site" evidence="21">
    <location>
        <position position="173"/>
    </location>
    <ligand>
        <name>Zn(2+)</name>
        <dbReference type="ChEBI" id="CHEBI:29105"/>
    </ligand>
</feature>
<dbReference type="InterPro" id="IPR050387">
    <property type="entry name" value="Hedgehog_Signaling"/>
</dbReference>
<gene>
    <name evidence="27" type="primary">hh</name>
</gene>
<feature type="binding site" evidence="21">
    <location>
        <position position="128"/>
    </location>
    <ligand>
        <name>Ca(2+)</name>
        <dbReference type="ChEBI" id="CHEBI:29108"/>
        <label>1</label>
    </ligand>
</feature>
<dbReference type="SUPFAM" id="SSF55166">
    <property type="entry name" value="Hedgehog/DD-peptidase"/>
    <property type="match status" value="1"/>
</dbReference>
<evidence type="ECO:0000256" key="7">
    <source>
        <dbReference type="ARBA" id="ARBA00022679"/>
    </source>
</evidence>
<keyword evidence="4 22" id="KW-0217">Developmental protein</keyword>
<comment type="function">
    <molecule>Protein hedgehog</molecule>
    <text evidence="22">The C-terminal part of the hedgehog protein precursor displays an autoproteolysis activity that results in the cleavage of the full-length protein into two parts (N-product and C-product). In addition, the C-terminal part displays a cholesterol transferase activity that results by the covalent attachment of a cholesterol moiety to the C-terminal of the newly generated N-product.</text>
</comment>
<keyword evidence="22" id="KW-0333">Golgi apparatus</keyword>